<dbReference type="OrthoDB" id="539213at2759"/>
<sequence length="1462" mass="165664">MDFLQAIVNNDVEKVRGMIQKGIDVNGTYNWNSKDTFSPLIPTNFIHQSELLSSIQTDQEYLCRPLNLAVFAGHANMVRLLLSAGADINSKDEMADRTTITHDGSLKRTAIVCAIFGFDLDASNINTSNLHLIGATNPSHFDIMKNILLCHPNLYYCTLDSPQYEIKGITPLCLASYLGKTALIQLLLEDDRVNVDGTDSKKATALMYAGKYNVPLQKYTLETIHIGFYTARDGNLPIVKMLLDYHASPDKTDSHGWSALQYAEKNPEVMRLCEQNLRLKRAELTDAVYQCNISYPVNYARLAHLLTTIPNYPSSLSHLQFDSLRDIDHLDPSAAGLVQIVQAAFLQAIRIHDHLSLQTLLMQSPPLNRSQRGGPLLVNHHDAKNGLTAFHYAMRTKPLPSLDTITLLFQAGADMNAQTYYGRTALHHLARFGLDKDGVTWGIQKGFNPKETRTGQMMTMRRLGSTESNSMPSHQPELSQTTTTVIETMMGVTNVPEHLAMCVSLLIQFGALVNIADPIGNTPLHFAAEFGGVSEVLEVLILEGNADLHLRNKKGLTPLDVCKSEELKRKMLQFEADRRNCQNTRSILSSLNGTIRPFDSASEYNRSSLVFTSNHTMTHSNALLFLTDSKMHMSHIKQLLTHTIQRKREEASHEDYSDFDVILKAFFFYQTNFADSVGARLTIITASISSSGGGGQADEDKRELFSQKLKHITSKLKHELRDAHEMFAVTDQLVEKAMIDFREELEQVEQVHQTDWELSDVQHDKIEKLFDVFERIDHRFCQLELAQDDLIDQIERLRKAAARKQHQFRLAEEQTALPDIGNCLSHVLQALLILSSIPTDRLPYLKDNRHSLYQDMAHVVDQVLKELGKKEDVYFRNARALVESRWLTVKDVLTKEYSPEEKEVRLVQHDMSRSSSSQSTINAWKKNKLMSFSAQPKPSLNELELSFDILQSNLYEIQKDVEEINNHLERLTETKKKMYEVCLDLERQLDTKEESADQKVQQELDQVLAFTQKVFDKQASLDQEKKQLLLEHDAIEKRLDTTRESLRKVRPPALLQSLLERLDTDEVPSVQIEKDWKEDSNLVSEIVDHDSPAEDTDDSCASSTTSQSPELTALQTKQLSIQCESELSTLCYLARLDASLYCVKVLASHMISKSRQQLVQVQTTLRQASDELDEIRNHLTQLYDDAAEVARQVYALKTELERIVRHRKEEVIKVWEVADEVSKSFNPHQAQRHESHDSFLSEQKEYSEEQERHQWIVRELEQLYHVHESLKCSAANLKHEQSVIGQSLKTLASQSVEPQVDTLVGQDNRSLLSVSDQLAELMDSVREHEVGLRSVSFWSTPQAMIKPESSKTPAISASRTTEAEPSSRHSSNTLSMASHRLSASTHNSRRSSYYTKSMVDNKNISLRLSAAISIKGEKKRMSMISATSLSSLSSYQQEKMMAKAAHLSSVLIKAQQQQTLKK</sequence>
<comment type="caution">
    <text evidence="6">The sequence shown here is derived from an EMBL/GenBank/DDBJ whole genome shotgun (WGS) entry which is preliminary data.</text>
</comment>
<dbReference type="PROSITE" id="PS50088">
    <property type="entry name" value="ANK_REPEAT"/>
    <property type="match status" value="3"/>
</dbReference>
<dbReference type="SMART" id="SM00248">
    <property type="entry name" value="ANK"/>
    <property type="match status" value="6"/>
</dbReference>
<dbReference type="InterPro" id="IPR002110">
    <property type="entry name" value="Ankyrin_rpt"/>
</dbReference>
<name>A0A1C7NEZ4_9FUNG</name>
<dbReference type="SUPFAM" id="SSF48403">
    <property type="entry name" value="Ankyrin repeat"/>
    <property type="match status" value="1"/>
</dbReference>
<dbReference type="PROSITE" id="PS50297">
    <property type="entry name" value="ANK_REP_REGION"/>
    <property type="match status" value="3"/>
</dbReference>
<dbReference type="InterPro" id="IPR051165">
    <property type="entry name" value="Multifunctional_ANK_Repeat"/>
</dbReference>
<evidence type="ECO:0000313" key="7">
    <source>
        <dbReference type="Proteomes" id="UP000093000"/>
    </source>
</evidence>
<feature type="coiled-coil region" evidence="4">
    <location>
        <begin position="1151"/>
        <end position="1185"/>
    </location>
</feature>
<dbReference type="Pfam" id="PF13857">
    <property type="entry name" value="Ank_5"/>
    <property type="match status" value="1"/>
</dbReference>
<accession>A0A1C7NEZ4</accession>
<keyword evidence="1" id="KW-0677">Repeat</keyword>
<dbReference type="EMBL" id="LUGH01000348">
    <property type="protein sequence ID" value="OBZ85894.1"/>
    <property type="molecule type" value="Genomic_DNA"/>
</dbReference>
<feature type="compositionally biased region" description="Polar residues" evidence="5">
    <location>
        <begin position="1368"/>
        <end position="1393"/>
    </location>
</feature>
<feature type="coiled-coil region" evidence="4">
    <location>
        <begin position="954"/>
        <end position="1045"/>
    </location>
</feature>
<feature type="coiled-coil region" evidence="4">
    <location>
        <begin position="787"/>
        <end position="814"/>
    </location>
</feature>
<feature type="region of interest" description="Disordered" evidence="5">
    <location>
        <begin position="1346"/>
        <end position="1393"/>
    </location>
</feature>
<feature type="compositionally biased region" description="Low complexity" evidence="5">
    <location>
        <begin position="1099"/>
        <end position="1108"/>
    </location>
</feature>
<dbReference type="Pfam" id="PF00023">
    <property type="entry name" value="Ank"/>
    <property type="match status" value="1"/>
</dbReference>
<evidence type="ECO:0000256" key="5">
    <source>
        <dbReference type="SAM" id="MobiDB-lite"/>
    </source>
</evidence>
<evidence type="ECO:0000256" key="2">
    <source>
        <dbReference type="ARBA" id="ARBA00023043"/>
    </source>
</evidence>
<dbReference type="InParanoid" id="A0A1C7NEZ4"/>
<feature type="repeat" description="ANK" evidence="3">
    <location>
        <begin position="65"/>
        <end position="93"/>
    </location>
</feature>
<keyword evidence="7" id="KW-1185">Reference proteome</keyword>
<feature type="compositionally biased region" description="Polar residues" evidence="5">
    <location>
        <begin position="1350"/>
        <end position="1360"/>
    </location>
</feature>
<keyword evidence="2 3" id="KW-0040">ANK repeat</keyword>
<dbReference type="Proteomes" id="UP000093000">
    <property type="component" value="Unassembled WGS sequence"/>
</dbReference>
<dbReference type="Gene3D" id="1.25.40.20">
    <property type="entry name" value="Ankyrin repeat-containing domain"/>
    <property type="match status" value="4"/>
</dbReference>
<evidence type="ECO:0000313" key="6">
    <source>
        <dbReference type="EMBL" id="OBZ85894.1"/>
    </source>
</evidence>
<feature type="repeat" description="ANK" evidence="3">
    <location>
        <begin position="519"/>
        <end position="553"/>
    </location>
</feature>
<protein>
    <submittedName>
        <fullName evidence="6">Ankyrin-2</fullName>
    </submittedName>
</protein>
<evidence type="ECO:0000256" key="1">
    <source>
        <dbReference type="ARBA" id="ARBA00022737"/>
    </source>
</evidence>
<dbReference type="PANTHER" id="PTHR24123:SF33">
    <property type="entry name" value="PROTEIN HOS4"/>
    <property type="match status" value="1"/>
</dbReference>
<organism evidence="6 7">
    <name type="scientific">Choanephora cucurbitarum</name>
    <dbReference type="NCBI Taxonomy" id="101091"/>
    <lineage>
        <taxon>Eukaryota</taxon>
        <taxon>Fungi</taxon>
        <taxon>Fungi incertae sedis</taxon>
        <taxon>Mucoromycota</taxon>
        <taxon>Mucoromycotina</taxon>
        <taxon>Mucoromycetes</taxon>
        <taxon>Mucorales</taxon>
        <taxon>Mucorineae</taxon>
        <taxon>Choanephoraceae</taxon>
        <taxon>Choanephoroideae</taxon>
        <taxon>Choanephora</taxon>
    </lineage>
</organism>
<dbReference type="PANTHER" id="PTHR24123">
    <property type="entry name" value="ANKYRIN REPEAT-CONTAINING"/>
    <property type="match status" value="1"/>
</dbReference>
<feature type="region of interest" description="Disordered" evidence="5">
    <location>
        <begin position="1225"/>
        <end position="1244"/>
    </location>
</feature>
<keyword evidence="4" id="KW-0175">Coiled coil</keyword>
<feature type="region of interest" description="Disordered" evidence="5">
    <location>
        <begin position="1087"/>
        <end position="1111"/>
    </location>
</feature>
<proteinExistence type="predicted"/>
<dbReference type="InterPro" id="IPR036770">
    <property type="entry name" value="Ankyrin_rpt-contain_sf"/>
</dbReference>
<gene>
    <name evidence="6" type="primary">ANK2</name>
    <name evidence="6" type="ORF">A0J61_06056</name>
</gene>
<evidence type="ECO:0000256" key="4">
    <source>
        <dbReference type="SAM" id="Coils"/>
    </source>
</evidence>
<reference evidence="6 7" key="1">
    <citation type="submission" date="2016-03" db="EMBL/GenBank/DDBJ databases">
        <title>Choanephora cucurbitarum.</title>
        <authorList>
            <person name="Min B."/>
            <person name="Park H."/>
            <person name="Park J.-H."/>
            <person name="Shin H.-D."/>
            <person name="Choi I.-G."/>
        </authorList>
    </citation>
    <scope>NUCLEOTIDE SEQUENCE [LARGE SCALE GENOMIC DNA]</scope>
    <source>
        <strain evidence="6 7">KUS-F28377</strain>
    </source>
</reference>
<feature type="compositionally biased region" description="Basic and acidic residues" evidence="5">
    <location>
        <begin position="1231"/>
        <end position="1244"/>
    </location>
</feature>
<dbReference type="Pfam" id="PF13637">
    <property type="entry name" value="Ank_4"/>
    <property type="match status" value="1"/>
</dbReference>
<evidence type="ECO:0000256" key="3">
    <source>
        <dbReference type="PROSITE-ProRule" id="PRU00023"/>
    </source>
</evidence>
<dbReference type="STRING" id="101091.A0A1C7NEZ4"/>
<feature type="repeat" description="ANK" evidence="3">
    <location>
        <begin position="385"/>
        <end position="420"/>
    </location>
</feature>